<dbReference type="STRING" id="734.B0187_05920"/>
<proteinExistence type="predicted"/>
<sequence length="64" mass="7690">MIFEMQYHTSQSFALKNGKLHRLYERFRDPTTSQSEKQQIFLEMQNLSAKLDEPKLITSIREKK</sequence>
<keyword evidence="2" id="KW-1185">Reference proteome</keyword>
<gene>
    <name evidence="1" type="ORF">B0187_05920</name>
</gene>
<comment type="caution">
    <text evidence="1">The sequence shown here is derived from an EMBL/GenBank/DDBJ whole genome shotgun (WGS) entry which is preliminary data.</text>
</comment>
<evidence type="ECO:0000313" key="2">
    <source>
        <dbReference type="Proteomes" id="UP000190867"/>
    </source>
</evidence>
<accession>A0A1T0AS17</accession>
<protein>
    <submittedName>
        <fullName evidence="1">Uncharacterized protein</fullName>
    </submittedName>
</protein>
<reference evidence="1 2" key="1">
    <citation type="submission" date="2017-02" db="EMBL/GenBank/DDBJ databases">
        <title>Draft genome sequence of Haemophilus paracuniculus CCUG 43573 type strain.</title>
        <authorList>
            <person name="Engstrom-Jakobsson H."/>
            <person name="Salva-Serra F."/>
            <person name="Thorell K."/>
            <person name="Gonzales-Siles L."/>
            <person name="Karlsson R."/>
            <person name="Boulund F."/>
            <person name="Engstrand L."/>
            <person name="Kristiansson E."/>
            <person name="Moore E."/>
        </authorList>
    </citation>
    <scope>NUCLEOTIDE SEQUENCE [LARGE SCALE GENOMIC DNA]</scope>
    <source>
        <strain evidence="1 2">CCUG 43573</strain>
    </source>
</reference>
<name>A0A1T0AS17_9PAST</name>
<organism evidence="1 2">
    <name type="scientific">Haemophilus paracuniculus</name>
    <dbReference type="NCBI Taxonomy" id="734"/>
    <lineage>
        <taxon>Bacteria</taxon>
        <taxon>Pseudomonadati</taxon>
        <taxon>Pseudomonadota</taxon>
        <taxon>Gammaproteobacteria</taxon>
        <taxon>Pasteurellales</taxon>
        <taxon>Pasteurellaceae</taxon>
        <taxon>Haemophilus</taxon>
    </lineage>
</organism>
<dbReference type="AlphaFoldDB" id="A0A1T0AS17"/>
<dbReference type="EMBL" id="MUYA01000007">
    <property type="protein sequence ID" value="OOR99292.1"/>
    <property type="molecule type" value="Genomic_DNA"/>
</dbReference>
<dbReference type="Proteomes" id="UP000190867">
    <property type="component" value="Unassembled WGS sequence"/>
</dbReference>
<evidence type="ECO:0000313" key="1">
    <source>
        <dbReference type="EMBL" id="OOR99292.1"/>
    </source>
</evidence>